<dbReference type="AlphaFoldDB" id="A0A9X0DKD2"/>
<dbReference type="OrthoDB" id="10042947at2759"/>
<keyword evidence="1" id="KW-0472">Membrane</keyword>
<dbReference type="EMBL" id="JAPEIS010000007">
    <property type="protein sequence ID" value="KAJ8064832.1"/>
    <property type="molecule type" value="Genomic_DNA"/>
</dbReference>
<comment type="caution">
    <text evidence="2">The sequence shown here is derived from an EMBL/GenBank/DDBJ whole genome shotgun (WGS) entry which is preliminary data.</text>
</comment>
<protein>
    <submittedName>
        <fullName evidence="2">Uncharacterized protein</fullName>
    </submittedName>
</protein>
<name>A0A9X0DKD2_9HELO</name>
<keyword evidence="3" id="KW-1185">Reference proteome</keyword>
<evidence type="ECO:0000313" key="3">
    <source>
        <dbReference type="Proteomes" id="UP001152300"/>
    </source>
</evidence>
<evidence type="ECO:0000256" key="1">
    <source>
        <dbReference type="SAM" id="Phobius"/>
    </source>
</evidence>
<feature type="transmembrane region" description="Helical" evidence="1">
    <location>
        <begin position="43"/>
        <end position="62"/>
    </location>
</feature>
<keyword evidence="1" id="KW-1133">Transmembrane helix</keyword>
<reference evidence="2" key="1">
    <citation type="submission" date="2022-11" db="EMBL/GenBank/DDBJ databases">
        <title>Genome Resource of Sclerotinia nivalis Strain SnTB1, a Plant Pathogen Isolated from American Ginseng.</title>
        <authorList>
            <person name="Fan S."/>
        </authorList>
    </citation>
    <scope>NUCLEOTIDE SEQUENCE</scope>
    <source>
        <strain evidence="2">SnTB1</strain>
    </source>
</reference>
<dbReference type="Proteomes" id="UP001152300">
    <property type="component" value="Unassembled WGS sequence"/>
</dbReference>
<keyword evidence="1" id="KW-0812">Transmembrane</keyword>
<sequence>MPPLSSIILGVQGGFNFLNGAVSLLSSSAAVKNAEILLIDSKPAVHTLALSCLSIGTSYLISAYRRDTLAMWMTVVGRTIAVGVFWSDAGPWRKVALFEGFCGGLLATSLIWESQYAKEEKKD</sequence>
<accession>A0A9X0DKD2</accession>
<gene>
    <name evidence="2" type="ORF">OCU04_007140</name>
</gene>
<organism evidence="2 3">
    <name type="scientific">Sclerotinia nivalis</name>
    <dbReference type="NCBI Taxonomy" id="352851"/>
    <lineage>
        <taxon>Eukaryota</taxon>
        <taxon>Fungi</taxon>
        <taxon>Dikarya</taxon>
        <taxon>Ascomycota</taxon>
        <taxon>Pezizomycotina</taxon>
        <taxon>Leotiomycetes</taxon>
        <taxon>Helotiales</taxon>
        <taxon>Sclerotiniaceae</taxon>
        <taxon>Sclerotinia</taxon>
    </lineage>
</organism>
<proteinExistence type="predicted"/>
<evidence type="ECO:0000313" key="2">
    <source>
        <dbReference type="EMBL" id="KAJ8064832.1"/>
    </source>
</evidence>